<reference evidence="2 3" key="1">
    <citation type="submission" date="2015-08" db="EMBL/GenBank/DDBJ databases">
        <title>Next Generation Sequencing and Analysis of the Genome of Puccinia sorghi L Schw, the Causal Agent of Maize Common Rust.</title>
        <authorList>
            <person name="Rochi L."/>
            <person name="Burguener G."/>
            <person name="Darino M."/>
            <person name="Turjanski A."/>
            <person name="Kreff E."/>
            <person name="Dieguez M.J."/>
            <person name="Sacco F."/>
        </authorList>
    </citation>
    <scope>NUCLEOTIDE SEQUENCE [LARGE SCALE GENOMIC DNA]</scope>
    <source>
        <strain evidence="2 3">RO10H11247</strain>
    </source>
</reference>
<dbReference type="VEuPathDB" id="FungiDB:VP01_1217g2"/>
<organism evidence="2 3">
    <name type="scientific">Puccinia sorghi</name>
    <dbReference type="NCBI Taxonomy" id="27349"/>
    <lineage>
        <taxon>Eukaryota</taxon>
        <taxon>Fungi</taxon>
        <taxon>Dikarya</taxon>
        <taxon>Basidiomycota</taxon>
        <taxon>Pucciniomycotina</taxon>
        <taxon>Pucciniomycetes</taxon>
        <taxon>Pucciniales</taxon>
        <taxon>Pucciniaceae</taxon>
        <taxon>Puccinia</taxon>
    </lineage>
</organism>
<feature type="compositionally biased region" description="Polar residues" evidence="1">
    <location>
        <begin position="84"/>
        <end position="98"/>
    </location>
</feature>
<dbReference type="AlphaFoldDB" id="A0A0L6VRM6"/>
<dbReference type="EMBL" id="LAVV01002421">
    <property type="protein sequence ID" value="KNZ62835.1"/>
    <property type="molecule type" value="Genomic_DNA"/>
</dbReference>
<evidence type="ECO:0000313" key="2">
    <source>
        <dbReference type="EMBL" id="KNZ62835.1"/>
    </source>
</evidence>
<feature type="region of interest" description="Disordered" evidence="1">
    <location>
        <begin position="83"/>
        <end position="105"/>
    </location>
</feature>
<comment type="caution">
    <text evidence="2">The sequence shown here is derived from an EMBL/GenBank/DDBJ whole genome shotgun (WGS) entry which is preliminary data.</text>
</comment>
<gene>
    <name evidence="2" type="ORF">VP01_1217g2</name>
</gene>
<evidence type="ECO:0000256" key="1">
    <source>
        <dbReference type="SAM" id="MobiDB-lite"/>
    </source>
</evidence>
<sequence length="105" mass="11728">MGLKNLILLRDADSSLDVFQMLKKYFHNSMRACQLELINSLIKMDTSFLPGHFKQFFSIMFQLSGLRVDTSVNCTRSIFAGLDGSSNGNIKDSTQKFNPGSGLEV</sequence>
<proteinExistence type="predicted"/>
<name>A0A0L6VRM6_9BASI</name>
<protein>
    <submittedName>
        <fullName evidence="2">Uncharacterized protein</fullName>
    </submittedName>
</protein>
<evidence type="ECO:0000313" key="3">
    <source>
        <dbReference type="Proteomes" id="UP000037035"/>
    </source>
</evidence>
<accession>A0A0L6VRM6</accession>
<keyword evidence="3" id="KW-1185">Reference proteome</keyword>
<dbReference type="Proteomes" id="UP000037035">
    <property type="component" value="Unassembled WGS sequence"/>
</dbReference>